<protein>
    <submittedName>
        <fullName evidence="1">PqqD family protein</fullName>
    </submittedName>
</protein>
<sequence>MVSSSSTIAVIKNQISCNLGTETVILEPKTSSYYGLNDVATLVWNLIQTPKTVKEIQDAIIKTYQVEQEECERDLWELIENLQSRSLIEVQ</sequence>
<name>A0AAE3KPE3_9CYAN</name>
<dbReference type="InterPro" id="IPR041881">
    <property type="entry name" value="PqqD_sf"/>
</dbReference>
<dbReference type="InterPro" id="IPR008792">
    <property type="entry name" value="PQQD"/>
</dbReference>
<proteinExistence type="predicted"/>
<dbReference type="AlphaFoldDB" id="A0AAE3KPE3"/>
<accession>A0AAE3KPE3</accession>
<organism evidence="1 2">
    <name type="scientific">Limnofasciculus baicalensis BBK-W-15</name>
    <dbReference type="NCBI Taxonomy" id="2699891"/>
    <lineage>
        <taxon>Bacteria</taxon>
        <taxon>Bacillati</taxon>
        <taxon>Cyanobacteriota</taxon>
        <taxon>Cyanophyceae</taxon>
        <taxon>Coleofasciculales</taxon>
        <taxon>Coleofasciculaceae</taxon>
        <taxon>Limnofasciculus</taxon>
        <taxon>Limnofasciculus baicalensis</taxon>
    </lineage>
</organism>
<dbReference type="Proteomes" id="UP001204953">
    <property type="component" value="Unassembled WGS sequence"/>
</dbReference>
<dbReference type="EMBL" id="JAMZMM010000299">
    <property type="protein sequence ID" value="MCP2731234.1"/>
    <property type="molecule type" value="Genomic_DNA"/>
</dbReference>
<dbReference type="Gene3D" id="1.10.10.1150">
    <property type="entry name" value="Coenzyme PQQ synthesis protein D (PqqD)"/>
    <property type="match status" value="1"/>
</dbReference>
<reference evidence="1" key="1">
    <citation type="submission" date="2022-06" db="EMBL/GenBank/DDBJ databases">
        <title>New cyanobacteria of genus Symplocastrum in benthos of Lake Baikal.</title>
        <authorList>
            <person name="Sorokovikova E."/>
            <person name="Tikhonova I."/>
            <person name="Krasnopeev A."/>
            <person name="Evseev P."/>
            <person name="Gladkikh A."/>
            <person name="Belykh O."/>
        </authorList>
    </citation>
    <scope>NUCLEOTIDE SEQUENCE</scope>
    <source>
        <strain evidence="1">BBK-W-15</strain>
    </source>
</reference>
<evidence type="ECO:0000313" key="1">
    <source>
        <dbReference type="EMBL" id="MCP2731234.1"/>
    </source>
</evidence>
<gene>
    <name evidence="1" type="ORF">NJ959_22680</name>
</gene>
<dbReference type="Pfam" id="PF05402">
    <property type="entry name" value="PqqD"/>
    <property type="match status" value="1"/>
</dbReference>
<keyword evidence="2" id="KW-1185">Reference proteome</keyword>
<evidence type="ECO:0000313" key="2">
    <source>
        <dbReference type="Proteomes" id="UP001204953"/>
    </source>
</evidence>
<dbReference type="RefSeq" id="WP_254013979.1">
    <property type="nucleotide sequence ID" value="NZ_JAMZMM010000299.1"/>
</dbReference>
<comment type="caution">
    <text evidence="1">The sequence shown here is derived from an EMBL/GenBank/DDBJ whole genome shotgun (WGS) entry which is preliminary data.</text>
</comment>